<keyword evidence="2" id="KW-1185">Reference proteome</keyword>
<accession>A0ABU2JSQ4</accession>
<sequence length="40" mass="4312">MSILHETLNILNQLAALGMSPERAASMSGEMVSQGIHLLF</sequence>
<dbReference type="Proteomes" id="UP001183410">
    <property type="component" value="Unassembled WGS sequence"/>
</dbReference>
<name>A0ABU2JSQ4_9ACTN</name>
<comment type="caution">
    <text evidence="1">The sequence shown here is derived from an EMBL/GenBank/DDBJ whole genome shotgun (WGS) entry which is preliminary data.</text>
</comment>
<organism evidence="1 2">
    <name type="scientific">Streptomyces chisholmiae</name>
    <dbReference type="NCBI Taxonomy" id="3075540"/>
    <lineage>
        <taxon>Bacteria</taxon>
        <taxon>Bacillati</taxon>
        <taxon>Actinomycetota</taxon>
        <taxon>Actinomycetes</taxon>
        <taxon>Kitasatosporales</taxon>
        <taxon>Streptomycetaceae</taxon>
        <taxon>Streptomyces</taxon>
    </lineage>
</organism>
<gene>
    <name evidence="1" type="ORF">RM844_17180</name>
</gene>
<proteinExistence type="predicted"/>
<dbReference type="RefSeq" id="WP_311668101.1">
    <property type="nucleotide sequence ID" value="NZ_JAVREO010000009.1"/>
</dbReference>
<protein>
    <submittedName>
        <fullName evidence="1">Uncharacterized protein</fullName>
    </submittedName>
</protein>
<evidence type="ECO:0000313" key="1">
    <source>
        <dbReference type="EMBL" id="MDT0268016.1"/>
    </source>
</evidence>
<evidence type="ECO:0000313" key="2">
    <source>
        <dbReference type="Proteomes" id="UP001183410"/>
    </source>
</evidence>
<reference evidence="2" key="1">
    <citation type="submission" date="2023-07" db="EMBL/GenBank/DDBJ databases">
        <title>30 novel species of actinomycetes from the DSMZ collection.</title>
        <authorList>
            <person name="Nouioui I."/>
        </authorList>
    </citation>
    <scope>NUCLEOTIDE SEQUENCE [LARGE SCALE GENOMIC DNA]</scope>
    <source>
        <strain evidence="2">DSM 44915</strain>
    </source>
</reference>
<dbReference type="EMBL" id="JAVREO010000009">
    <property type="protein sequence ID" value="MDT0268016.1"/>
    <property type="molecule type" value="Genomic_DNA"/>
</dbReference>